<feature type="compositionally biased region" description="Low complexity" evidence="6">
    <location>
        <begin position="363"/>
        <end position="377"/>
    </location>
</feature>
<dbReference type="STRING" id="52770.BSZ40_07215"/>
<keyword evidence="2" id="KW-0479">Metal-binding</keyword>
<name>A0A1Q5PV30_9ACTO</name>
<proteinExistence type="predicted"/>
<evidence type="ECO:0000313" key="10">
    <source>
        <dbReference type="Proteomes" id="UP000185612"/>
    </source>
</evidence>
<evidence type="ECO:0000313" key="9">
    <source>
        <dbReference type="EMBL" id="OKL51356.1"/>
    </source>
</evidence>
<dbReference type="RefSeq" id="WP_073824684.1">
    <property type="nucleotide sequence ID" value="NZ_MQVS01000007.1"/>
</dbReference>
<dbReference type="GO" id="GO:0046872">
    <property type="term" value="F:metal ion binding"/>
    <property type="evidence" value="ECO:0007669"/>
    <property type="project" value="UniProtKB-KW"/>
</dbReference>
<dbReference type="SUPFAM" id="SSF46548">
    <property type="entry name" value="alpha-helical ferredoxin"/>
    <property type="match status" value="1"/>
</dbReference>
<evidence type="ECO:0000256" key="2">
    <source>
        <dbReference type="ARBA" id="ARBA00022723"/>
    </source>
</evidence>
<keyword evidence="7" id="KW-1133">Transmembrane helix</keyword>
<dbReference type="PROSITE" id="PS51379">
    <property type="entry name" value="4FE4S_FER_2"/>
    <property type="match status" value="2"/>
</dbReference>
<dbReference type="EMBL" id="MQVS01000007">
    <property type="protein sequence ID" value="OKL51356.1"/>
    <property type="molecule type" value="Genomic_DNA"/>
</dbReference>
<evidence type="ECO:0000256" key="5">
    <source>
        <dbReference type="ARBA" id="ARBA00023014"/>
    </source>
</evidence>
<feature type="domain" description="4Fe-4S ferredoxin-type" evidence="8">
    <location>
        <begin position="305"/>
        <end position="335"/>
    </location>
</feature>
<dbReference type="GO" id="GO:0016491">
    <property type="term" value="F:oxidoreductase activity"/>
    <property type="evidence" value="ECO:0007669"/>
    <property type="project" value="UniProtKB-KW"/>
</dbReference>
<dbReference type="Gene3D" id="1.10.1060.10">
    <property type="entry name" value="Alpha-helical ferredoxin"/>
    <property type="match status" value="1"/>
</dbReference>
<dbReference type="GO" id="GO:0005886">
    <property type="term" value="C:plasma membrane"/>
    <property type="evidence" value="ECO:0007669"/>
    <property type="project" value="TreeGrafter"/>
</dbReference>
<feature type="transmembrane region" description="Helical" evidence="7">
    <location>
        <begin position="113"/>
        <end position="132"/>
    </location>
</feature>
<keyword evidence="5" id="KW-0411">Iron-sulfur</keyword>
<dbReference type="PANTHER" id="PTHR43255:SF1">
    <property type="entry name" value="IRON-SULFUR-BINDING OXIDOREDUCTASE FADF-RELATED"/>
    <property type="match status" value="1"/>
</dbReference>
<evidence type="ECO:0000259" key="8">
    <source>
        <dbReference type="PROSITE" id="PS51379"/>
    </source>
</evidence>
<accession>A0A1Q5PV30</accession>
<keyword evidence="1" id="KW-0004">4Fe-4S</keyword>
<feature type="transmembrane region" description="Helical" evidence="7">
    <location>
        <begin position="72"/>
        <end position="93"/>
    </location>
</feature>
<evidence type="ECO:0000256" key="1">
    <source>
        <dbReference type="ARBA" id="ARBA00022485"/>
    </source>
</evidence>
<dbReference type="OrthoDB" id="9794954at2"/>
<evidence type="ECO:0000256" key="4">
    <source>
        <dbReference type="ARBA" id="ARBA00023004"/>
    </source>
</evidence>
<feature type="transmembrane region" description="Helical" evidence="7">
    <location>
        <begin position="6"/>
        <end position="28"/>
    </location>
</feature>
<keyword evidence="7" id="KW-0472">Membrane</keyword>
<dbReference type="InParanoid" id="A0A1Q5PV30"/>
<dbReference type="PANTHER" id="PTHR43255">
    <property type="entry name" value="IRON-SULFUR-BINDING OXIDOREDUCTASE FADF-RELATED-RELATED"/>
    <property type="match status" value="1"/>
</dbReference>
<reference evidence="10" key="1">
    <citation type="submission" date="2016-12" db="EMBL/GenBank/DDBJ databases">
        <authorList>
            <person name="Meng X."/>
        </authorList>
    </citation>
    <scope>NUCLEOTIDE SEQUENCE [LARGE SCALE GENOMIC DNA]</scope>
    <source>
        <strain evidence="10">DSM 20732</strain>
    </source>
</reference>
<dbReference type="Pfam" id="PF13187">
    <property type="entry name" value="Fer4_9"/>
    <property type="match status" value="1"/>
</dbReference>
<organism evidence="9 10">
    <name type="scientific">Buchananella hordeovulneris</name>
    <dbReference type="NCBI Taxonomy" id="52770"/>
    <lineage>
        <taxon>Bacteria</taxon>
        <taxon>Bacillati</taxon>
        <taxon>Actinomycetota</taxon>
        <taxon>Actinomycetes</taxon>
        <taxon>Actinomycetales</taxon>
        <taxon>Actinomycetaceae</taxon>
        <taxon>Buchananella</taxon>
    </lineage>
</organism>
<evidence type="ECO:0000256" key="6">
    <source>
        <dbReference type="SAM" id="MobiDB-lite"/>
    </source>
</evidence>
<dbReference type="Pfam" id="PF02754">
    <property type="entry name" value="CCG"/>
    <property type="match status" value="2"/>
</dbReference>
<dbReference type="Proteomes" id="UP000185612">
    <property type="component" value="Unassembled WGS sequence"/>
</dbReference>
<dbReference type="AlphaFoldDB" id="A0A1Q5PV30"/>
<sequence>MTPLAAIALAISLAATIAGVSCFTYGVVRLSKRLRLGQGAQERLRPVGKRTWGLLREALSHRAFKSRPVVRVAHWFVMLSFPVLVLTLVAAYFQLGDPHFELPGLGRFAPFTWLVEIFAWGGLFGISALMLVRTRARRHSQTDSPTRFRLSRFAGSTSWHARYVEWTILAVVGCVLALRALEWALAGGSGHENKWLFPLTWFVGQPLVGTSAAQLRTAIILVALGKILVSNAWFIVVGLSPAMGVAWHRFLALPNLYARREADGGKALGAAAELRVDGQAVTAETLDDLPDDAPLGVGTITDFTWKGLLDFSTCTECGRCQELCPAWNTGKPLSPKLFTLALRDHHHAVAPFLQAAADATGATPAAADGGQAEEATAGAGGGPEVVHSGDVLGALLAAGATGQAPGQPGPLIDNVIPADVLWSCTQCGACVDQCPVDIEHVDHILNLRRHQVLMASAFPSELGKVFRGLETKGNPWNAAARKRLDWAKGLAFEVPVLGVDIEDATEVDYVLWVGCAGAFDDRAKRTTAAIAELLHTAGVSFAVLGDGESCTGDPARRAGNEVLFQMLAAANIEALNEARAQRIIVSCAHCFNTIAREYPALGGRYETLHHTQVLNALVRDGRLRPVAPPADQRRDVTFHDPCFLGRHNQIYTPPRELLGAAVGGEQVVEMPRTQERAMCCGGGGARVWMEEKLGVSIGATRAAEAISTGAEVIATACPFCTTMLSDGAAKAASAADGAPGTAPQVKDVAVLMLEAVRRGQPAAPDADQAPSD</sequence>
<dbReference type="InterPro" id="IPR017896">
    <property type="entry name" value="4Fe4S_Fe-S-bd"/>
</dbReference>
<keyword evidence="4" id="KW-0408">Iron</keyword>
<keyword evidence="10" id="KW-1185">Reference proteome</keyword>
<comment type="caution">
    <text evidence="9">The sequence shown here is derived from an EMBL/GenBank/DDBJ whole genome shotgun (WGS) entry which is preliminary data.</text>
</comment>
<feature type="region of interest" description="Disordered" evidence="6">
    <location>
        <begin position="363"/>
        <end position="383"/>
    </location>
</feature>
<dbReference type="InterPro" id="IPR004017">
    <property type="entry name" value="Cys_rich_dom"/>
</dbReference>
<gene>
    <name evidence="9" type="ORF">BSZ40_07215</name>
</gene>
<dbReference type="InterPro" id="IPR009051">
    <property type="entry name" value="Helical_ferredxn"/>
</dbReference>
<dbReference type="InterPro" id="IPR051460">
    <property type="entry name" value="HdrC_iron-sulfur_subunit"/>
</dbReference>
<protein>
    <submittedName>
        <fullName evidence="9">Fe-S oxidoreductase</fullName>
    </submittedName>
</protein>
<dbReference type="GO" id="GO:0051539">
    <property type="term" value="F:4 iron, 4 sulfur cluster binding"/>
    <property type="evidence" value="ECO:0007669"/>
    <property type="project" value="UniProtKB-KW"/>
</dbReference>
<feature type="domain" description="4Fe-4S ferredoxin-type" evidence="8">
    <location>
        <begin position="414"/>
        <end position="444"/>
    </location>
</feature>
<dbReference type="InterPro" id="IPR017900">
    <property type="entry name" value="4Fe4S_Fe_S_CS"/>
</dbReference>
<dbReference type="PROSITE" id="PS00198">
    <property type="entry name" value="4FE4S_FER_1"/>
    <property type="match status" value="2"/>
</dbReference>
<keyword evidence="7" id="KW-0812">Transmembrane</keyword>
<keyword evidence="3" id="KW-0560">Oxidoreductase</keyword>
<evidence type="ECO:0000256" key="3">
    <source>
        <dbReference type="ARBA" id="ARBA00023002"/>
    </source>
</evidence>
<evidence type="ECO:0000256" key="7">
    <source>
        <dbReference type="SAM" id="Phobius"/>
    </source>
</evidence>